<organism evidence="1 2">
    <name type="scientific">Candidatus Litorirhabdus singularis</name>
    <dbReference type="NCBI Taxonomy" id="2518993"/>
    <lineage>
        <taxon>Bacteria</taxon>
        <taxon>Pseudomonadati</taxon>
        <taxon>Pseudomonadota</taxon>
        <taxon>Gammaproteobacteria</taxon>
        <taxon>Cellvibrionales</taxon>
        <taxon>Halieaceae</taxon>
        <taxon>Candidatus Litorirhabdus</taxon>
    </lineage>
</organism>
<reference evidence="1" key="1">
    <citation type="submission" date="2019-02" db="EMBL/GenBank/DDBJ databases">
        <authorList>
            <person name="Li S.-H."/>
        </authorList>
    </citation>
    <scope>NUCLEOTIDE SEQUENCE</scope>
    <source>
        <strain evidence="1">IMCC14734</strain>
    </source>
</reference>
<proteinExistence type="predicted"/>
<evidence type="ECO:0000313" key="1">
    <source>
        <dbReference type="EMBL" id="MCX2979313.1"/>
    </source>
</evidence>
<protein>
    <submittedName>
        <fullName evidence="1">DUF3604 domain-containing protein</fullName>
    </submittedName>
</protein>
<dbReference type="RefSeq" id="WP_279243315.1">
    <property type="nucleotide sequence ID" value="NZ_SHNN01000001.1"/>
</dbReference>
<evidence type="ECO:0000313" key="2">
    <source>
        <dbReference type="Proteomes" id="UP001143362"/>
    </source>
</evidence>
<sequence length="737" mass="81255">MIRNLILAITTALLLVLAAAWLVGSAAFFDEQPAAEPVASIKSPNRSPQVQAPSRGNAERTLLFGDLHVHTSYSIDAALTDTPASKATPYTTPADACDFARYCAALDFWSINDHAEGLTPWQWQATGQALRNCQAATDAHNPDMVSFLGWEWTQGSPEGQPGNHYGHKNVIFRELTTERTPSRPIASGESNTFRQLALQPVLLRGLAWMAMSGLQLEEYQSLASHVQTLAEMAPCPAGDVRELPGGCYESAETPAQLFAKLDQWGFDALVIPHGMAWGNTNPPGADFAVQIEQHNTKYQRLLEVYSGHGNSEVFRDIAQPLRNADICPAPANGYVPCCWRAGEIISERCLATGSNSTDCEQRAATTRQMYLDNMGVHSQFSRARDVVTDTHPNDWGSCDQLVGEFQPSYYYQPLQSAQYSLTLGGTGKRFRPGFIASTDIHSARAGATYKEQQRIYFTDVKEKASAPTIPDPARPGMAQPVPPSPWSPFPDSEDLSNAFYYSGGLVALYSEGRSRDAIWDALYRREVYGTSGPRIGLMFEMMATDGNWYPMGTEHQTIANPRFRVRGTGSLKQRPGCPESVSLALGADRMQTLCRGECFYPDDDAWSVTRLELVRILPQQQGDTSTAALIEDPWMTYECPPESRTCEAEFVDNSFSELQREALYYARVIQEATPAIQGDPLRCEFDEAGNCEAARLCMGGGSKEDCLEMTEQRAWSSPIYIDYGGLEKSLSPHLTAQ</sequence>
<dbReference type="EMBL" id="SHNN01000001">
    <property type="protein sequence ID" value="MCX2979313.1"/>
    <property type="molecule type" value="Genomic_DNA"/>
</dbReference>
<accession>A0ABT3TAJ3</accession>
<keyword evidence="2" id="KW-1185">Reference proteome</keyword>
<comment type="caution">
    <text evidence="1">The sequence shown here is derived from an EMBL/GenBank/DDBJ whole genome shotgun (WGS) entry which is preliminary data.</text>
</comment>
<dbReference type="InterPro" id="IPR022028">
    <property type="entry name" value="DUF3604"/>
</dbReference>
<name>A0ABT3TAJ3_9GAMM</name>
<dbReference type="Pfam" id="PF12228">
    <property type="entry name" value="DUF3604"/>
    <property type="match status" value="2"/>
</dbReference>
<dbReference type="Gene3D" id="3.20.20.140">
    <property type="entry name" value="Metal-dependent hydrolases"/>
    <property type="match status" value="1"/>
</dbReference>
<gene>
    <name evidence="1" type="ORF">EYC98_00360</name>
</gene>
<dbReference type="Proteomes" id="UP001143362">
    <property type="component" value="Unassembled WGS sequence"/>
</dbReference>